<keyword evidence="1" id="KW-0732">Signal</keyword>
<dbReference type="PATRIC" id="fig|396014.3.peg.1023"/>
<dbReference type="Proteomes" id="UP000023067">
    <property type="component" value="Unassembled WGS sequence"/>
</dbReference>
<dbReference type="EMBL" id="JDYK01000003">
    <property type="protein sequence ID" value="EWS82490.1"/>
    <property type="molecule type" value="Genomic_DNA"/>
</dbReference>
<organism evidence="2 3">
    <name type="scientific">Brachybacterium phenoliresistens</name>
    <dbReference type="NCBI Taxonomy" id="396014"/>
    <lineage>
        <taxon>Bacteria</taxon>
        <taxon>Bacillati</taxon>
        <taxon>Actinomycetota</taxon>
        <taxon>Actinomycetes</taxon>
        <taxon>Micrococcales</taxon>
        <taxon>Dermabacteraceae</taxon>
        <taxon>Brachybacterium</taxon>
    </lineage>
</organism>
<accession>Z9JVU1</accession>
<evidence type="ECO:0008006" key="4">
    <source>
        <dbReference type="Google" id="ProtNLM"/>
    </source>
</evidence>
<evidence type="ECO:0000256" key="1">
    <source>
        <dbReference type="SAM" id="SignalP"/>
    </source>
</evidence>
<dbReference type="STRING" id="396014.BF93_12580"/>
<evidence type="ECO:0000313" key="2">
    <source>
        <dbReference type="EMBL" id="EWS82490.1"/>
    </source>
</evidence>
<dbReference type="AlphaFoldDB" id="Z9JVU1"/>
<keyword evidence="3" id="KW-1185">Reference proteome</keyword>
<proteinExistence type="predicted"/>
<feature type="chain" id="PRO_5004991463" description="Lipoprotein" evidence="1">
    <location>
        <begin position="21"/>
        <end position="156"/>
    </location>
</feature>
<reference evidence="2 3" key="1">
    <citation type="submission" date="2014-02" db="EMBL/GenBank/DDBJ databases">
        <title>Genome sequence of Brachybacterium phenoliresistens strain W13A50.</title>
        <authorList>
            <person name="Wang X."/>
        </authorList>
    </citation>
    <scope>NUCLEOTIDE SEQUENCE [LARGE SCALE GENOMIC DNA]</scope>
    <source>
        <strain evidence="2 3">W13A50</strain>
    </source>
</reference>
<gene>
    <name evidence="2" type="ORF">BF93_12580</name>
</gene>
<dbReference type="HOGENOM" id="CLU_1683248_0_0_11"/>
<sequence length="156" mass="15665">MRGRRAGSLLLIAVIGPLLAACTLAPGGLTSTYQCADWADLSDPQLAFDTADAVVIGTPAASHATVPMLGVDAAVHEVSVRDVLKGDVAPDSTIEVASTPASCGDGEPYPDGDPLGEETELLLYLTTPSALGVRGLVNPYQGAGPVPDAGDLPSAG</sequence>
<protein>
    <recommendedName>
        <fullName evidence="4">Lipoprotein</fullName>
    </recommendedName>
</protein>
<feature type="signal peptide" evidence="1">
    <location>
        <begin position="1"/>
        <end position="20"/>
    </location>
</feature>
<name>Z9JVU1_9MICO</name>
<dbReference type="PROSITE" id="PS51257">
    <property type="entry name" value="PROKAR_LIPOPROTEIN"/>
    <property type="match status" value="1"/>
</dbReference>
<comment type="caution">
    <text evidence="2">The sequence shown here is derived from an EMBL/GenBank/DDBJ whole genome shotgun (WGS) entry which is preliminary data.</text>
</comment>
<evidence type="ECO:0000313" key="3">
    <source>
        <dbReference type="Proteomes" id="UP000023067"/>
    </source>
</evidence>